<dbReference type="Pfam" id="PF17906">
    <property type="entry name" value="HTH_48"/>
    <property type="match status" value="1"/>
</dbReference>
<proteinExistence type="predicted"/>
<dbReference type="InterPro" id="IPR041426">
    <property type="entry name" value="Mos1_HTH"/>
</dbReference>
<evidence type="ECO:0000313" key="3">
    <source>
        <dbReference type="Proteomes" id="UP000499080"/>
    </source>
</evidence>
<evidence type="ECO:0000259" key="1">
    <source>
        <dbReference type="Pfam" id="PF17906"/>
    </source>
</evidence>
<dbReference type="AlphaFoldDB" id="A0A4Y2DKN1"/>
<name>A0A4Y2DKN1_ARAVE</name>
<accession>A0A4Y2DKN1</accession>
<comment type="caution">
    <text evidence="2">The sequence shown here is derived from an EMBL/GenBank/DDBJ whole genome shotgun (WGS) entry which is preliminary data.</text>
</comment>
<dbReference type="EMBL" id="BGPR01000379">
    <property type="protein sequence ID" value="GBM16747.1"/>
    <property type="molecule type" value="Genomic_DNA"/>
</dbReference>
<organism evidence="2 3">
    <name type="scientific">Araneus ventricosus</name>
    <name type="common">Orbweaver spider</name>
    <name type="synonym">Epeira ventricosa</name>
    <dbReference type="NCBI Taxonomy" id="182803"/>
    <lineage>
        <taxon>Eukaryota</taxon>
        <taxon>Metazoa</taxon>
        <taxon>Ecdysozoa</taxon>
        <taxon>Arthropoda</taxon>
        <taxon>Chelicerata</taxon>
        <taxon>Arachnida</taxon>
        <taxon>Araneae</taxon>
        <taxon>Araneomorphae</taxon>
        <taxon>Entelegynae</taxon>
        <taxon>Araneoidea</taxon>
        <taxon>Araneidae</taxon>
        <taxon>Araneus</taxon>
    </lineage>
</organism>
<dbReference type="PANTHER" id="PTHR46060:SF1">
    <property type="entry name" value="MARINER MOS1 TRANSPOSASE-LIKE PROTEIN"/>
    <property type="match status" value="1"/>
</dbReference>
<reference evidence="2 3" key="1">
    <citation type="journal article" date="2019" name="Sci. Rep.">
        <title>Orb-weaving spider Araneus ventricosus genome elucidates the spidroin gene catalogue.</title>
        <authorList>
            <person name="Kono N."/>
            <person name="Nakamura H."/>
            <person name="Ohtoshi R."/>
            <person name="Moran D.A.P."/>
            <person name="Shinohara A."/>
            <person name="Yoshida Y."/>
            <person name="Fujiwara M."/>
            <person name="Mori M."/>
            <person name="Tomita M."/>
            <person name="Arakawa K."/>
        </authorList>
    </citation>
    <scope>NUCLEOTIDE SEQUENCE [LARGE SCALE GENOMIC DNA]</scope>
</reference>
<dbReference type="Gene3D" id="1.10.10.1450">
    <property type="match status" value="1"/>
</dbReference>
<dbReference type="InterPro" id="IPR052709">
    <property type="entry name" value="Transposase-MT_Hybrid"/>
</dbReference>
<dbReference type="Proteomes" id="UP000499080">
    <property type="component" value="Unassembled WGS sequence"/>
</dbReference>
<evidence type="ECO:0000313" key="2">
    <source>
        <dbReference type="EMBL" id="GBM16747.1"/>
    </source>
</evidence>
<dbReference type="OrthoDB" id="616263at2759"/>
<gene>
    <name evidence="2" type="ORF">AVEN_9346_1</name>
</gene>
<dbReference type="PANTHER" id="PTHR46060">
    <property type="entry name" value="MARINER MOS1 TRANSPOSASE-LIKE PROTEIN"/>
    <property type="match status" value="1"/>
</dbReference>
<protein>
    <recommendedName>
        <fullName evidence="1">Mos1 transposase HTH domain-containing protein</fullName>
    </recommendedName>
</protein>
<keyword evidence="3" id="KW-1185">Reference proteome</keyword>
<sequence length="110" mass="12820">MSGIIDAPAKCELRCVIRFLQAEGNKAAEIHRRINRVYGENFMSEGVLREWCRKFKDEQTTVHDEGRQGRKSVTTEDLVQRVNQVVRQKRRFIISELCVQFPEVSIRAGR</sequence>
<feature type="domain" description="Mos1 transposase HTH" evidence="1">
    <location>
        <begin position="12"/>
        <end position="58"/>
    </location>
</feature>